<sequence>MQLISVPDLNDSVMEAELDGQTFFLHLSWNSEAGFWTIGLQDATRTTLLEGLPVLGNTPLIGRYRTEAMPQGELVAIPPDTALEIGQERIGRADLPGEGGASLVYVSAAEMAASLEGAA</sequence>
<gene>
    <name evidence="2" type="ORF">GbCGDNIH9_1568</name>
</gene>
<evidence type="ECO:0000259" key="1">
    <source>
        <dbReference type="Pfam" id="PF22479"/>
    </source>
</evidence>
<dbReference type="AlphaFoldDB" id="A0AAC9KEU9"/>
<name>A0AAC9KEU9_9PROT</name>
<protein>
    <recommendedName>
        <fullName evidence="1">Cyanophage baseplate Pam3 plug gp18 domain-containing protein</fullName>
    </recommendedName>
</protein>
<dbReference type="InterPro" id="IPR054252">
    <property type="entry name" value="Pam3_gp18"/>
</dbReference>
<evidence type="ECO:0000313" key="3">
    <source>
        <dbReference type="Proteomes" id="UP000182373"/>
    </source>
</evidence>
<dbReference type="Pfam" id="PF22479">
    <property type="entry name" value="Pam3_gp18"/>
    <property type="match status" value="1"/>
</dbReference>
<accession>A0AAC9KEU9</accession>
<dbReference type="EMBL" id="CP018191">
    <property type="protein sequence ID" value="APH54855.1"/>
    <property type="molecule type" value="Genomic_DNA"/>
</dbReference>
<evidence type="ECO:0000313" key="2">
    <source>
        <dbReference type="EMBL" id="APH54855.1"/>
    </source>
</evidence>
<organism evidence="2 3">
    <name type="scientific">Granulibacter bethesdensis</name>
    <dbReference type="NCBI Taxonomy" id="364410"/>
    <lineage>
        <taxon>Bacteria</taxon>
        <taxon>Pseudomonadati</taxon>
        <taxon>Pseudomonadota</taxon>
        <taxon>Alphaproteobacteria</taxon>
        <taxon>Acetobacterales</taxon>
        <taxon>Acetobacteraceae</taxon>
        <taxon>Granulibacter</taxon>
    </lineage>
</organism>
<dbReference type="RefSeq" id="WP_072572799.1">
    <property type="nucleotide sequence ID" value="NZ_CP018191.1"/>
</dbReference>
<reference evidence="3" key="1">
    <citation type="submission" date="2016-11" db="EMBL/GenBank/DDBJ databases">
        <title>Comparative genomic and phenotypic analysis of Granulibacter bethesdensis clinical isolates from patients with chronic granulomatous disease.</title>
        <authorList>
            <person name="Zarember K.A."/>
            <person name="Porcella S.F."/>
            <person name="Chu J."/>
            <person name="Ding L."/>
            <person name="Dahlstrom E."/>
            <person name="Barbian K."/>
            <person name="Martens C."/>
            <person name="Sykora L."/>
            <person name="Kramer S."/>
            <person name="Pettinato A.M."/>
            <person name="Hong H."/>
            <person name="Wald G."/>
            <person name="Berg L.J."/>
            <person name="Rogge L.S."/>
            <person name="Greenberg D.E."/>
            <person name="Falcone E.L."/>
            <person name="Neves J.F."/>
            <person name="Simoes M.J."/>
            <person name="Casal M."/>
            <person name="Rodriguez-Lopez F.C."/>
            <person name="Zelazny A."/>
            <person name="Gallin J.I."/>
            <person name="Holland S.M."/>
        </authorList>
    </citation>
    <scope>NUCLEOTIDE SEQUENCE [LARGE SCALE GENOMIC DNA]</scope>
    <source>
        <strain evidence="3">NIH9.1</strain>
    </source>
</reference>
<proteinExistence type="predicted"/>
<dbReference type="Proteomes" id="UP000182373">
    <property type="component" value="Chromosome"/>
</dbReference>
<feature type="domain" description="Cyanophage baseplate Pam3 plug gp18" evidence="1">
    <location>
        <begin position="1"/>
        <end position="106"/>
    </location>
</feature>